<name>A0ABQ9H5R0_9NEOP</name>
<comment type="caution">
    <text evidence="1">The sequence shown here is derived from an EMBL/GenBank/DDBJ whole genome shotgun (WGS) entry which is preliminary data.</text>
</comment>
<reference evidence="1 2" key="1">
    <citation type="submission" date="2023-02" db="EMBL/GenBank/DDBJ databases">
        <title>LHISI_Scaffold_Assembly.</title>
        <authorList>
            <person name="Stuart O.P."/>
            <person name="Cleave R."/>
            <person name="Magrath M.J.L."/>
            <person name="Mikheyev A.S."/>
        </authorList>
    </citation>
    <scope>NUCLEOTIDE SEQUENCE [LARGE SCALE GENOMIC DNA]</scope>
    <source>
        <strain evidence="1">Daus_M_001</strain>
        <tissue evidence="1">Leg muscle</tissue>
    </source>
</reference>
<sequence>MTRKKNNPFILFEMGHDKFIDVKYLTNQTHYNFVVNTQNGKVPFNNFSNQNEFAVIPEGNTVKSLQLNSYNIYAQILRSTMFDRQQICTK</sequence>
<evidence type="ECO:0000313" key="1">
    <source>
        <dbReference type="EMBL" id="KAJ8879631.1"/>
    </source>
</evidence>
<keyword evidence="2" id="KW-1185">Reference proteome</keyword>
<feature type="non-terminal residue" evidence="1">
    <location>
        <position position="90"/>
    </location>
</feature>
<proteinExistence type="predicted"/>
<dbReference type="EMBL" id="JARBHB010000007">
    <property type="protein sequence ID" value="KAJ8879631.1"/>
    <property type="molecule type" value="Genomic_DNA"/>
</dbReference>
<evidence type="ECO:0000313" key="2">
    <source>
        <dbReference type="Proteomes" id="UP001159363"/>
    </source>
</evidence>
<dbReference type="Proteomes" id="UP001159363">
    <property type="component" value="Chromosome 6"/>
</dbReference>
<protein>
    <submittedName>
        <fullName evidence="1">Uncharacterized protein</fullName>
    </submittedName>
</protein>
<organism evidence="1 2">
    <name type="scientific">Dryococelus australis</name>
    <dbReference type="NCBI Taxonomy" id="614101"/>
    <lineage>
        <taxon>Eukaryota</taxon>
        <taxon>Metazoa</taxon>
        <taxon>Ecdysozoa</taxon>
        <taxon>Arthropoda</taxon>
        <taxon>Hexapoda</taxon>
        <taxon>Insecta</taxon>
        <taxon>Pterygota</taxon>
        <taxon>Neoptera</taxon>
        <taxon>Polyneoptera</taxon>
        <taxon>Phasmatodea</taxon>
        <taxon>Verophasmatodea</taxon>
        <taxon>Anareolatae</taxon>
        <taxon>Phasmatidae</taxon>
        <taxon>Eurycanthinae</taxon>
        <taxon>Dryococelus</taxon>
    </lineage>
</organism>
<accession>A0ABQ9H5R0</accession>
<gene>
    <name evidence="1" type="ORF">PR048_020239</name>
</gene>